<feature type="repeat" description="WD" evidence="3">
    <location>
        <begin position="808"/>
        <end position="849"/>
    </location>
</feature>
<feature type="repeat" description="WD" evidence="3">
    <location>
        <begin position="507"/>
        <end position="550"/>
    </location>
</feature>
<dbReference type="PROSITE" id="PS00678">
    <property type="entry name" value="WD_REPEATS_1"/>
    <property type="match status" value="2"/>
</dbReference>
<dbReference type="PROSITE" id="PS50294">
    <property type="entry name" value="WD_REPEATS_REGION"/>
    <property type="match status" value="4"/>
</dbReference>
<dbReference type="PANTHER" id="PTHR19848:SF8">
    <property type="entry name" value="F-BOX AND WD REPEAT DOMAIN CONTAINING 7"/>
    <property type="match status" value="1"/>
</dbReference>
<dbReference type="AlphaFoldDB" id="A0A8H2X3E6"/>
<gene>
    <name evidence="4" type="ORF">RDB_LOCUS48948</name>
</gene>
<sequence length="925" mass="100794">MLSEFLELDDTDRVHAALRPLWSVLHISGASELVTTLHASFPDFMLESSRSRQYHCDSLSHNQTLAICCFRFFKNIYPQFNICALKSSYLPDDKVEGLETRVQQVITPEVFYAARYWAAHLTSSAGSDGLVAELEEFLSRRLLLWMEVMNLKKCSGDMAEMIRRLEKWDAKLSAGLLAHIRDAWRFTKAFALGSISESTPHIYTSMILFWPGSSPIAQCYAGRVQKTIKLEGTALSQRQQALVATWVFDSSISSSTFSPDGTQIALAVESNKVLVLDSVTGKQIVSLVGEHSYAIGSIQFSPDGKYIVAGSGGVEISNVIYIWSMQTGELVLGPLQGHNGWISYVAFVMGGARCVSGSLESTCVWDTRSGNRLFEWGMGPDRMARVYSARGCYVLRGGWSPDIEIWDAQDGQLFKTLYHSDRDIHWHSIDISADCARVAAGSGSGSIYIWDIETGQVVMGPLRASSQSATIDCLSFSIDGSSIVCAVENEGIYISDVHQRSMVLGPLQGHTGIIGSVSFSPDGAYIISNSYASDNTLRLWDTQSSAITWNPLEGHADSVISVGYFCDGNRIISTSSDRTTYAWDSETGEMVLSLIDYTHDSIPSPDGTLIACATPAGLTLLDAQSTKVIVGPLQTYSSIQTALFSSNGSHVITASDSGTVKILATDTGQTTMTIHSERIQNYLYSTGVFIKLSPAGSRLAIGSTYFILSLYDTSNGRLLYDLVDGHGSEAHSVTFSPHGTGVAAGLSQGIGVWDVESGKRVLELLEGHAHIVKSLEYSPDGTHIVSGGVDNAICIWNAETGERLMGPIKWHTNSVNSISFSPDGTRIATGSDDHAIRVTNIAQDRQYLSDSSTPTGNNWELKPDGWVVDDQGRLLVWVPSELHASLMWPETELLISRKGWLRLNFSGAVLGESWAESYESVASSD</sequence>
<dbReference type="EMBL" id="CAJMWT010001708">
    <property type="protein sequence ID" value="CAE6416155.1"/>
    <property type="molecule type" value="Genomic_DNA"/>
</dbReference>
<organism evidence="4 5">
    <name type="scientific">Rhizoctonia solani</name>
    <dbReference type="NCBI Taxonomy" id="456999"/>
    <lineage>
        <taxon>Eukaryota</taxon>
        <taxon>Fungi</taxon>
        <taxon>Dikarya</taxon>
        <taxon>Basidiomycota</taxon>
        <taxon>Agaricomycotina</taxon>
        <taxon>Agaricomycetes</taxon>
        <taxon>Cantharellales</taxon>
        <taxon>Ceratobasidiaceae</taxon>
        <taxon>Rhizoctonia</taxon>
    </lineage>
</organism>
<keyword evidence="2" id="KW-0677">Repeat</keyword>
<name>A0A8H2X3E6_9AGAM</name>
<dbReference type="CDD" id="cd00200">
    <property type="entry name" value="WD40"/>
    <property type="match status" value="2"/>
</dbReference>
<evidence type="ECO:0000256" key="1">
    <source>
        <dbReference type="ARBA" id="ARBA00022574"/>
    </source>
</evidence>
<dbReference type="InterPro" id="IPR015943">
    <property type="entry name" value="WD40/YVTN_repeat-like_dom_sf"/>
</dbReference>
<dbReference type="Proteomes" id="UP000663843">
    <property type="component" value="Unassembled WGS sequence"/>
</dbReference>
<dbReference type="SUPFAM" id="SSF50998">
    <property type="entry name" value="Quinoprotein alcohol dehydrogenase-like"/>
    <property type="match status" value="2"/>
</dbReference>
<dbReference type="Pfam" id="PF00400">
    <property type="entry name" value="WD40"/>
    <property type="match status" value="7"/>
</dbReference>
<evidence type="ECO:0000256" key="3">
    <source>
        <dbReference type="PROSITE-ProRule" id="PRU00221"/>
    </source>
</evidence>
<dbReference type="InterPro" id="IPR001680">
    <property type="entry name" value="WD40_rpt"/>
</dbReference>
<evidence type="ECO:0000313" key="5">
    <source>
        <dbReference type="Proteomes" id="UP000663843"/>
    </source>
</evidence>
<dbReference type="InterPro" id="IPR019775">
    <property type="entry name" value="WD40_repeat_CS"/>
</dbReference>
<feature type="repeat" description="WD" evidence="3">
    <location>
        <begin position="552"/>
        <end position="593"/>
    </location>
</feature>
<dbReference type="PROSITE" id="PS50082">
    <property type="entry name" value="WD_REPEATS_2"/>
    <property type="match status" value="6"/>
</dbReference>
<dbReference type="SMART" id="SM00320">
    <property type="entry name" value="WD40"/>
    <property type="match status" value="10"/>
</dbReference>
<comment type="caution">
    <text evidence="4">The sequence shown here is derived from an EMBL/GenBank/DDBJ whole genome shotgun (WGS) entry which is preliminary data.</text>
</comment>
<dbReference type="InterPro" id="IPR011047">
    <property type="entry name" value="Quinoprotein_ADH-like_sf"/>
</dbReference>
<feature type="repeat" description="WD" evidence="3">
    <location>
        <begin position="765"/>
        <end position="806"/>
    </location>
</feature>
<feature type="repeat" description="WD" evidence="3">
    <location>
        <begin position="723"/>
        <end position="763"/>
    </location>
</feature>
<dbReference type="PANTHER" id="PTHR19848">
    <property type="entry name" value="WD40 REPEAT PROTEIN"/>
    <property type="match status" value="1"/>
</dbReference>
<feature type="repeat" description="WD" evidence="3">
    <location>
        <begin position="428"/>
        <end position="460"/>
    </location>
</feature>
<evidence type="ECO:0008006" key="6">
    <source>
        <dbReference type="Google" id="ProtNLM"/>
    </source>
</evidence>
<dbReference type="Gene3D" id="2.130.10.10">
    <property type="entry name" value="YVTN repeat-like/Quinoprotein amine dehydrogenase"/>
    <property type="match status" value="4"/>
</dbReference>
<evidence type="ECO:0000313" key="4">
    <source>
        <dbReference type="EMBL" id="CAE6416155.1"/>
    </source>
</evidence>
<accession>A0A8H2X3E6</accession>
<keyword evidence="1 3" id="KW-0853">WD repeat</keyword>
<proteinExistence type="predicted"/>
<evidence type="ECO:0000256" key="2">
    <source>
        <dbReference type="ARBA" id="ARBA00022737"/>
    </source>
</evidence>
<reference evidence="4" key="1">
    <citation type="submission" date="2021-01" db="EMBL/GenBank/DDBJ databases">
        <authorList>
            <person name="Kaushik A."/>
        </authorList>
    </citation>
    <scope>NUCLEOTIDE SEQUENCE</scope>
    <source>
        <strain evidence="4">AG2-2IIIB</strain>
    </source>
</reference>
<protein>
    <recommendedName>
        <fullName evidence="6">Vegetative incompatibility protein HET-E-1</fullName>
    </recommendedName>
</protein>